<dbReference type="NCBIfam" id="TIGR00377">
    <property type="entry name" value="ant_ant_sig"/>
    <property type="match status" value="1"/>
</dbReference>
<evidence type="ECO:0000256" key="1">
    <source>
        <dbReference type="ARBA" id="ARBA00009013"/>
    </source>
</evidence>
<dbReference type="GO" id="GO:0043856">
    <property type="term" value="F:anti-sigma factor antagonist activity"/>
    <property type="evidence" value="ECO:0007669"/>
    <property type="project" value="InterPro"/>
</dbReference>
<comment type="caution">
    <text evidence="4">The sequence shown here is derived from an EMBL/GenBank/DDBJ whole genome shotgun (WGS) entry which is preliminary data.</text>
</comment>
<sequence>MTEQPATSLDRDDGTVTVRLHGEVDVLTVDEVRMALAEAIRSRPASVVVDLADLTFIDSTGLGAIVFGFQRAREADIAFALARPPAGIHRLLVLSGVLEVIKLSA</sequence>
<dbReference type="CDD" id="cd07043">
    <property type="entry name" value="STAS_anti-anti-sigma_factors"/>
    <property type="match status" value="1"/>
</dbReference>
<accession>A0A8J3BZ30</accession>
<dbReference type="InterPro" id="IPR002645">
    <property type="entry name" value="STAS_dom"/>
</dbReference>
<proteinExistence type="inferred from homology"/>
<comment type="similarity">
    <text evidence="1 2">Belongs to the anti-sigma-factor antagonist family.</text>
</comment>
<organism evidence="4 5">
    <name type="scientific">Mangrovihabitans endophyticus</name>
    <dbReference type="NCBI Taxonomy" id="1751298"/>
    <lineage>
        <taxon>Bacteria</taxon>
        <taxon>Bacillati</taxon>
        <taxon>Actinomycetota</taxon>
        <taxon>Actinomycetes</taxon>
        <taxon>Micromonosporales</taxon>
        <taxon>Micromonosporaceae</taxon>
        <taxon>Mangrovihabitans</taxon>
    </lineage>
</organism>
<dbReference type="Gene3D" id="3.30.750.24">
    <property type="entry name" value="STAS domain"/>
    <property type="match status" value="1"/>
</dbReference>
<dbReference type="EMBL" id="BMMX01000006">
    <property type="protein sequence ID" value="GGK86821.1"/>
    <property type="molecule type" value="Genomic_DNA"/>
</dbReference>
<keyword evidence="5" id="KW-1185">Reference proteome</keyword>
<evidence type="ECO:0000313" key="5">
    <source>
        <dbReference type="Proteomes" id="UP000656042"/>
    </source>
</evidence>
<evidence type="ECO:0000259" key="3">
    <source>
        <dbReference type="PROSITE" id="PS50801"/>
    </source>
</evidence>
<dbReference type="PROSITE" id="PS50801">
    <property type="entry name" value="STAS"/>
    <property type="match status" value="1"/>
</dbReference>
<dbReference type="PANTHER" id="PTHR33495:SF2">
    <property type="entry name" value="ANTI-SIGMA FACTOR ANTAGONIST TM_1081-RELATED"/>
    <property type="match status" value="1"/>
</dbReference>
<dbReference type="InterPro" id="IPR036513">
    <property type="entry name" value="STAS_dom_sf"/>
</dbReference>
<protein>
    <recommendedName>
        <fullName evidence="2">Anti-sigma factor antagonist</fullName>
    </recommendedName>
</protein>
<evidence type="ECO:0000313" key="4">
    <source>
        <dbReference type="EMBL" id="GGK86821.1"/>
    </source>
</evidence>
<reference evidence="4" key="1">
    <citation type="journal article" date="2014" name="Int. J. Syst. Evol. Microbiol.">
        <title>Complete genome sequence of Corynebacterium casei LMG S-19264T (=DSM 44701T), isolated from a smear-ripened cheese.</title>
        <authorList>
            <consortium name="US DOE Joint Genome Institute (JGI-PGF)"/>
            <person name="Walter F."/>
            <person name="Albersmeier A."/>
            <person name="Kalinowski J."/>
            <person name="Ruckert C."/>
        </authorList>
    </citation>
    <scope>NUCLEOTIDE SEQUENCE</scope>
    <source>
        <strain evidence="4">CGMCC 4.7299</strain>
    </source>
</reference>
<name>A0A8J3BZ30_9ACTN</name>
<dbReference type="AlphaFoldDB" id="A0A8J3BZ30"/>
<dbReference type="PANTHER" id="PTHR33495">
    <property type="entry name" value="ANTI-SIGMA FACTOR ANTAGONIST TM_1081-RELATED-RELATED"/>
    <property type="match status" value="1"/>
</dbReference>
<dbReference type="Pfam" id="PF01740">
    <property type="entry name" value="STAS"/>
    <property type="match status" value="1"/>
</dbReference>
<dbReference type="InterPro" id="IPR003658">
    <property type="entry name" value="Anti-sigma_ant"/>
</dbReference>
<feature type="domain" description="STAS" evidence="3">
    <location>
        <begin position="5"/>
        <end position="105"/>
    </location>
</feature>
<dbReference type="SUPFAM" id="SSF52091">
    <property type="entry name" value="SpoIIaa-like"/>
    <property type="match status" value="1"/>
</dbReference>
<dbReference type="RefSeq" id="WP_189078965.1">
    <property type="nucleotide sequence ID" value="NZ_BMMX01000006.1"/>
</dbReference>
<gene>
    <name evidence="4" type="primary">rsbV</name>
    <name evidence="4" type="ORF">GCM10012284_21220</name>
</gene>
<evidence type="ECO:0000256" key="2">
    <source>
        <dbReference type="RuleBase" id="RU003749"/>
    </source>
</evidence>
<reference evidence="4" key="2">
    <citation type="submission" date="2020-09" db="EMBL/GenBank/DDBJ databases">
        <authorList>
            <person name="Sun Q."/>
            <person name="Zhou Y."/>
        </authorList>
    </citation>
    <scope>NUCLEOTIDE SEQUENCE</scope>
    <source>
        <strain evidence="4">CGMCC 4.7299</strain>
    </source>
</reference>
<dbReference type="Proteomes" id="UP000656042">
    <property type="component" value="Unassembled WGS sequence"/>
</dbReference>